<dbReference type="SUPFAM" id="SSF161098">
    <property type="entry name" value="MetI-like"/>
    <property type="match status" value="1"/>
</dbReference>
<evidence type="ECO:0000256" key="6">
    <source>
        <dbReference type="ARBA" id="ARBA00023136"/>
    </source>
</evidence>
<dbReference type="PANTHER" id="PTHR30151">
    <property type="entry name" value="ALKANE SULFONATE ABC TRANSPORTER-RELATED, MEMBRANE SUBUNIT"/>
    <property type="match status" value="1"/>
</dbReference>
<dbReference type="RefSeq" id="WP_399610170.1">
    <property type="nucleotide sequence ID" value="NZ_JBITYT010000001.1"/>
</dbReference>
<dbReference type="EMBL" id="JBITYT010000001">
    <property type="protein sequence ID" value="MFI9118354.1"/>
    <property type="molecule type" value="Genomic_DNA"/>
</dbReference>
<dbReference type="PROSITE" id="PS50928">
    <property type="entry name" value="ABC_TM1"/>
    <property type="match status" value="1"/>
</dbReference>
<keyword evidence="11" id="KW-1185">Reference proteome</keyword>
<evidence type="ECO:0000256" key="1">
    <source>
        <dbReference type="ARBA" id="ARBA00004651"/>
    </source>
</evidence>
<dbReference type="InterPro" id="IPR000515">
    <property type="entry name" value="MetI-like"/>
</dbReference>
<comment type="caution">
    <text evidence="10">The sequence shown here is derived from an EMBL/GenBank/DDBJ whole genome shotgun (WGS) entry which is preliminary data.</text>
</comment>
<evidence type="ECO:0000259" key="9">
    <source>
        <dbReference type="PROSITE" id="PS50928"/>
    </source>
</evidence>
<keyword evidence="4 7" id="KW-0812">Transmembrane</keyword>
<evidence type="ECO:0000313" key="11">
    <source>
        <dbReference type="Proteomes" id="UP001614391"/>
    </source>
</evidence>
<feature type="region of interest" description="Disordered" evidence="8">
    <location>
        <begin position="248"/>
        <end position="297"/>
    </location>
</feature>
<feature type="transmembrane region" description="Helical" evidence="7">
    <location>
        <begin position="223"/>
        <end position="243"/>
    </location>
</feature>
<feature type="compositionally biased region" description="Pro residues" evidence="8">
    <location>
        <begin position="277"/>
        <end position="289"/>
    </location>
</feature>
<dbReference type="Gene3D" id="1.10.3720.10">
    <property type="entry name" value="MetI-like"/>
    <property type="match status" value="1"/>
</dbReference>
<keyword evidence="3" id="KW-1003">Cell membrane</keyword>
<feature type="domain" description="ABC transmembrane type-1" evidence="9">
    <location>
        <begin position="61"/>
        <end position="241"/>
    </location>
</feature>
<name>A0ABW8CPC9_STRBI</name>
<feature type="transmembrane region" description="Helical" evidence="7">
    <location>
        <begin position="125"/>
        <end position="146"/>
    </location>
</feature>
<reference evidence="10 11" key="1">
    <citation type="submission" date="2024-10" db="EMBL/GenBank/DDBJ databases">
        <title>The Natural Products Discovery Center: Release of the First 8490 Sequenced Strains for Exploring Actinobacteria Biosynthetic Diversity.</title>
        <authorList>
            <person name="Kalkreuter E."/>
            <person name="Kautsar S.A."/>
            <person name="Yang D."/>
            <person name="Bader C.D."/>
            <person name="Teijaro C.N."/>
            <person name="Fluegel L."/>
            <person name="Davis C.M."/>
            <person name="Simpson J.R."/>
            <person name="Lauterbach L."/>
            <person name="Steele A.D."/>
            <person name="Gui C."/>
            <person name="Meng S."/>
            <person name="Li G."/>
            <person name="Viehrig K."/>
            <person name="Ye F."/>
            <person name="Su P."/>
            <person name="Kiefer A.F."/>
            <person name="Nichols A."/>
            <person name="Cepeda A.J."/>
            <person name="Yan W."/>
            <person name="Fan B."/>
            <person name="Jiang Y."/>
            <person name="Adhikari A."/>
            <person name="Zheng C.-J."/>
            <person name="Schuster L."/>
            <person name="Cowan T.M."/>
            <person name="Smanski M.J."/>
            <person name="Chevrette M.G."/>
            <person name="De Carvalho L.P.S."/>
            <person name="Shen B."/>
        </authorList>
    </citation>
    <scope>NUCLEOTIDE SEQUENCE [LARGE SCALE GENOMIC DNA]</scope>
    <source>
        <strain evidence="10 11">NPDC053346</strain>
    </source>
</reference>
<comment type="subcellular location">
    <subcellularLocation>
        <location evidence="1 7">Cell membrane</location>
        <topology evidence="1 7">Multi-pass membrane protein</topology>
    </subcellularLocation>
</comment>
<evidence type="ECO:0000256" key="7">
    <source>
        <dbReference type="RuleBase" id="RU363032"/>
    </source>
</evidence>
<evidence type="ECO:0000256" key="4">
    <source>
        <dbReference type="ARBA" id="ARBA00022692"/>
    </source>
</evidence>
<evidence type="ECO:0000256" key="5">
    <source>
        <dbReference type="ARBA" id="ARBA00022989"/>
    </source>
</evidence>
<evidence type="ECO:0000256" key="2">
    <source>
        <dbReference type="ARBA" id="ARBA00022448"/>
    </source>
</evidence>
<feature type="transmembrane region" description="Helical" evidence="7">
    <location>
        <begin position="171"/>
        <end position="192"/>
    </location>
</feature>
<organism evidence="10 11">
    <name type="scientific">Streptomyces bikiniensis</name>
    <dbReference type="NCBI Taxonomy" id="1896"/>
    <lineage>
        <taxon>Bacteria</taxon>
        <taxon>Bacillati</taxon>
        <taxon>Actinomycetota</taxon>
        <taxon>Actinomycetes</taxon>
        <taxon>Kitasatosporales</taxon>
        <taxon>Streptomycetaceae</taxon>
        <taxon>Streptomyces</taxon>
    </lineage>
</organism>
<feature type="compositionally biased region" description="Basic and acidic residues" evidence="8">
    <location>
        <begin position="248"/>
        <end position="258"/>
    </location>
</feature>
<keyword evidence="2 7" id="KW-0813">Transport</keyword>
<feature type="transmembrane region" description="Helical" evidence="7">
    <location>
        <begin position="69"/>
        <end position="89"/>
    </location>
</feature>
<dbReference type="InterPro" id="IPR035906">
    <property type="entry name" value="MetI-like_sf"/>
</dbReference>
<accession>A0ABW8CPC9</accession>
<evidence type="ECO:0000256" key="3">
    <source>
        <dbReference type="ARBA" id="ARBA00022475"/>
    </source>
</evidence>
<dbReference type="Proteomes" id="UP001614391">
    <property type="component" value="Unassembled WGS sequence"/>
</dbReference>
<protein>
    <submittedName>
        <fullName evidence="10">ABC transporter permease</fullName>
    </submittedName>
</protein>
<dbReference type="PANTHER" id="PTHR30151:SF0">
    <property type="entry name" value="ABC TRANSPORTER PERMEASE PROTEIN MJ0413-RELATED"/>
    <property type="match status" value="1"/>
</dbReference>
<evidence type="ECO:0000313" key="10">
    <source>
        <dbReference type="EMBL" id="MFI9118354.1"/>
    </source>
</evidence>
<sequence length="297" mass="30876">MRASTPHRPRDAALVLLGCAALLGGWHLWAAGHPAVLVPSPAETWHALARLAGDGLLTAEIGRTLGRTALASALALLVGVAWGLLGGWYRVADGVGRPLRALLLGVPPIIPVVMGMIWWGTGSGVPVFVATLVSVPIVAVGVAEAVRSLDADLLEMAAAFRIGAAQRLRHLVLPSLSAPLLAAVALVTTTSLRTTVMAELLAAHDGVGARIAEARTVLATDEVFAWAAATVAVALLVEHLLVGPLRRRADGTRSDRTDAPTPTPPEHPAVPEKTAPPNQPTPPEQPTPPQRAVHRTP</sequence>
<proteinExistence type="inferred from homology"/>
<keyword evidence="5 7" id="KW-1133">Transmembrane helix</keyword>
<comment type="similarity">
    <text evidence="7">Belongs to the binding-protein-dependent transport system permease family.</text>
</comment>
<evidence type="ECO:0000256" key="8">
    <source>
        <dbReference type="SAM" id="MobiDB-lite"/>
    </source>
</evidence>
<dbReference type="Pfam" id="PF00528">
    <property type="entry name" value="BPD_transp_1"/>
    <property type="match status" value="1"/>
</dbReference>
<dbReference type="CDD" id="cd06261">
    <property type="entry name" value="TM_PBP2"/>
    <property type="match status" value="1"/>
</dbReference>
<keyword evidence="6 7" id="KW-0472">Membrane</keyword>
<feature type="transmembrane region" description="Helical" evidence="7">
    <location>
        <begin position="101"/>
        <end position="119"/>
    </location>
</feature>
<gene>
    <name evidence="10" type="ORF">ACIGW0_02920</name>
</gene>